<name>A0ABT6G029_9FLAO</name>
<organism evidence="3 4">
    <name type="scientific">Winogradskyella marincola</name>
    <dbReference type="NCBI Taxonomy" id="3037795"/>
    <lineage>
        <taxon>Bacteria</taxon>
        <taxon>Pseudomonadati</taxon>
        <taxon>Bacteroidota</taxon>
        <taxon>Flavobacteriia</taxon>
        <taxon>Flavobacteriales</taxon>
        <taxon>Flavobacteriaceae</taxon>
        <taxon>Winogradskyella</taxon>
    </lineage>
</organism>
<keyword evidence="2" id="KW-0472">Membrane</keyword>
<feature type="transmembrane region" description="Helical" evidence="2">
    <location>
        <begin position="40"/>
        <end position="61"/>
    </location>
</feature>
<reference evidence="3 4" key="1">
    <citation type="submission" date="2023-03" db="EMBL/GenBank/DDBJ databases">
        <title>Strain YYF002 represents a novel species in the genus Winogradskyella isolated from seawater.</title>
        <authorList>
            <person name="Fu Z.-Y."/>
        </authorList>
    </citation>
    <scope>NUCLEOTIDE SEQUENCE [LARGE SCALE GENOMIC DNA]</scope>
    <source>
        <strain evidence="3 4">YYF002</strain>
    </source>
</reference>
<keyword evidence="2" id="KW-0812">Transmembrane</keyword>
<feature type="region of interest" description="Disordered" evidence="1">
    <location>
        <begin position="81"/>
        <end position="172"/>
    </location>
</feature>
<evidence type="ECO:0000256" key="2">
    <source>
        <dbReference type="SAM" id="Phobius"/>
    </source>
</evidence>
<protein>
    <recommendedName>
        <fullName evidence="5">Outer membrane protein beta-barrel domain-containing protein</fullName>
    </recommendedName>
</protein>
<proteinExistence type="predicted"/>
<gene>
    <name evidence="3" type="ORF">P7122_05940</name>
</gene>
<feature type="compositionally biased region" description="Polar residues" evidence="1">
    <location>
        <begin position="160"/>
        <end position="169"/>
    </location>
</feature>
<feature type="compositionally biased region" description="Polar residues" evidence="1">
    <location>
        <begin position="122"/>
        <end position="147"/>
    </location>
</feature>
<dbReference type="EMBL" id="JARSBN010000003">
    <property type="protein sequence ID" value="MDG4715403.1"/>
    <property type="molecule type" value="Genomic_DNA"/>
</dbReference>
<feature type="compositionally biased region" description="Basic and acidic residues" evidence="1">
    <location>
        <begin position="81"/>
        <end position="96"/>
    </location>
</feature>
<comment type="caution">
    <text evidence="3">The sequence shown here is derived from an EMBL/GenBank/DDBJ whole genome shotgun (WGS) entry which is preliminary data.</text>
</comment>
<keyword evidence="2" id="KW-1133">Transmembrane helix</keyword>
<dbReference type="RefSeq" id="WP_278004862.1">
    <property type="nucleotide sequence ID" value="NZ_JARSBN010000003.1"/>
</dbReference>
<evidence type="ECO:0000313" key="3">
    <source>
        <dbReference type="EMBL" id="MDG4715403.1"/>
    </source>
</evidence>
<evidence type="ECO:0008006" key="5">
    <source>
        <dbReference type="Google" id="ProtNLM"/>
    </source>
</evidence>
<evidence type="ECO:0000313" key="4">
    <source>
        <dbReference type="Proteomes" id="UP001529085"/>
    </source>
</evidence>
<sequence length="473" mass="52417">MKKDNIEEIYSDLKSFSKEPPKELWDNIEARLHPKKKRRVIFWLFGSAAAILVLLFGFLLFKPASGIENMPINESVNKVSDVEKNQPKNDAPKNELDSTNSNNAVAETKTSNDSTENREMNTNKALQNVVNKRSLANSDSSNAVDESSNSKKHKNKLTNEHLSNGSEVVSTKDNDFKNKTKKEVIGNSNLIPDLKQKNKSLIDDTKEAVIASVDSLTQDKTDTKLDLYKELVAENSVEKDSVKTDVIERSKWSVEVLGGLSSTASDASFQGTTVNTSAQNDFVYTFKVGYAITDKIVVKTGLGKNSLGQQVDNIAYATQEGSLSSGGGQSIVADESVVFFASPELINDSTSYNDFGENGTLQQQLDYFQVPLEVSCKLLTKEKYDILLGVGVNVNFISNNMAYLNGEEIGESKDVNNTVFGATLNTNFSYNLTKKTILFVEPSYNYFQKPIDNNAQNFKNTQFRILFGVQLKL</sequence>
<accession>A0ABT6G029</accession>
<feature type="compositionally biased region" description="Polar residues" evidence="1">
    <location>
        <begin position="97"/>
        <end position="114"/>
    </location>
</feature>
<evidence type="ECO:0000256" key="1">
    <source>
        <dbReference type="SAM" id="MobiDB-lite"/>
    </source>
</evidence>
<dbReference type="Proteomes" id="UP001529085">
    <property type="component" value="Unassembled WGS sequence"/>
</dbReference>
<keyword evidence="4" id="KW-1185">Reference proteome</keyword>